<evidence type="ECO:0000313" key="2">
    <source>
        <dbReference type="Proteomes" id="UP000220158"/>
    </source>
</evidence>
<dbReference type="VEuPathDB" id="PlasmoDB:PRELSG_0920000"/>
<dbReference type="GO" id="GO:0019005">
    <property type="term" value="C:SCF ubiquitin ligase complex"/>
    <property type="evidence" value="ECO:0007669"/>
    <property type="project" value="TreeGrafter"/>
</dbReference>
<dbReference type="RefSeq" id="XP_028533105.1">
    <property type="nucleotide sequence ID" value="XM_028676636.1"/>
</dbReference>
<sequence>MGDKNNEKIGINNLFVTNNLNNKNNNINNDKKLIIDNEKKKSIWSLFSNVEDRVKENKDFDNTSIDNIFSVKNVSEKGSGMKSINKNLFKNVQNNYEIKKEIENISDSYKRRNNILLTENTDDNILSNIISAKRIKTNQEKNTPGTYNSYKEFFLRNINQSYNTSNECKNILDKNSTNNNISYKIKDDNIFSRMKKIDKDYSKGTGIVNNNNNNEINILPSIKQDEKRNINTTIIKKKNICVPVNVIKENKKNIIKKPHGFSKSDKFDIFNHIGDDIFRYILSNIKNKNLLLLNKRFSEMIQLLRIKLIYDESLKNSISPESIIKTIYASQNIEILDLSGCSHITSHHFNLLCNSNNIKFNRTLKVLCLKGCNKITDSSLKILLHRFKNLKIVDIRNCYKISHDGIYPLKFKSTLRKLYMGNATSANVSNYHSNETLKVLFSCNKENIQLDSPLNNLVCFEITYAKQLSDISYLYIIANNLRLLNLKGCSIDDSSSIFFQSFTNLLALNLSDTKISNEVLKTVLNSSKKIKILDISKTFEIQNDTILQIPKNLRELRKIKLSSLQNVDNFCIRELLKYCRHLISIDFSSCWKVNNSFCNVNGLEIASGNKLKDIGAFQCSIDRKVCEGCLSEVGCTFIRVHIYNELKIFETSIYTDIESLETN</sequence>
<protein>
    <submittedName>
        <fullName evidence="1">Leucine-rich repeat protein</fullName>
    </submittedName>
</protein>
<evidence type="ECO:0000313" key="1">
    <source>
        <dbReference type="EMBL" id="CRH00100.1"/>
    </source>
</evidence>
<reference evidence="1 2" key="1">
    <citation type="submission" date="2015-04" db="EMBL/GenBank/DDBJ databases">
        <authorList>
            <consortium name="Pathogen Informatics"/>
        </authorList>
    </citation>
    <scope>NUCLEOTIDE SEQUENCE [LARGE SCALE GENOMIC DNA]</scope>
    <source>
        <strain evidence="1 2">SGS1</strain>
    </source>
</reference>
<dbReference type="Gene3D" id="3.80.10.10">
    <property type="entry name" value="Ribonuclease Inhibitor"/>
    <property type="match status" value="2"/>
</dbReference>
<name>A0A1J1H591_PLARL</name>
<proteinExistence type="predicted"/>
<organism evidence="1 2">
    <name type="scientific">Plasmodium relictum</name>
    <dbReference type="NCBI Taxonomy" id="85471"/>
    <lineage>
        <taxon>Eukaryota</taxon>
        <taxon>Sar</taxon>
        <taxon>Alveolata</taxon>
        <taxon>Apicomplexa</taxon>
        <taxon>Aconoidasida</taxon>
        <taxon>Haemosporida</taxon>
        <taxon>Plasmodiidae</taxon>
        <taxon>Plasmodium</taxon>
        <taxon>Plasmodium (Haemamoeba)</taxon>
    </lineage>
</organism>
<dbReference type="GO" id="GO:0031146">
    <property type="term" value="P:SCF-dependent proteasomal ubiquitin-dependent protein catabolic process"/>
    <property type="evidence" value="ECO:0007669"/>
    <property type="project" value="TreeGrafter"/>
</dbReference>
<dbReference type="SUPFAM" id="SSF52047">
    <property type="entry name" value="RNI-like"/>
    <property type="match status" value="1"/>
</dbReference>
<dbReference type="PANTHER" id="PTHR13318">
    <property type="entry name" value="PARTNER OF PAIRED, ISOFORM B-RELATED"/>
    <property type="match status" value="1"/>
</dbReference>
<dbReference type="InterPro" id="IPR006553">
    <property type="entry name" value="Leu-rich_rpt_Cys-con_subtyp"/>
</dbReference>
<keyword evidence="2" id="KW-1185">Reference proteome</keyword>
<dbReference type="SMART" id="SM00367">
    <property type="entry name" value="LRR_CC"/>
    <property type="match status" value="6"/>
</dbReference>
<gene>
    <name evidence="1" type="primary">LRR11</name>
    <name evidence="1" type="ORF">PRELSG_0920000</name>
</gene>
<dbReference type="KEGG" id="prel:PRELSG_0920000"/>
<dbReference type="GeneID" id="39736212"/>
<dbReference type="OMA" id="CWKVNNS"/>
<dbReference type="AlphaFoldDB" id="A0A1J1H591"/>
<dbReference type="OrthoDB" id="550575at2759"/>
<dbReference type="InterPro" id="IPR032675">
    <property type="entry name" value="LRR_dom_sf"/>
</dbReference>
<accession>A0A1J1H591</accession>
<dbReference type="Proteomes" id="UP000220158">
    <property type="component" value="Chromosome 9"/>
</dbReference>
<dbReference type="EMBL" id="LN835304">
    <property type="protein sequence ID" value="CRH00100.1"/>
    <property type="molecule type" value="Genomic_DNA"/>
</dbReference>